<evidence type="ECO:0000256" key="4">
    <source>
        <dbReference type="ARBA" id="ARBA00022679"/>
    </source>
</evidence>
<dbReference type="HOGENOM" id="CLU_065341_0_1_0"/>
<dbReference type="Proteomes" id="UP000006804">
    <property type="component" value="Chromosome"/>
</dbReference>
<dbReference type="EMBL" id="CP002351">
    <property type="protein sequence ID" value="AEH51754.1"/>
    <property type="molecule type" value="Genomic_DNA"/>
</dbReference>
<feature type="binding site" evidence="6">
    <location>
        <begin position="119"/>
        <end position="120"/>
    </location>
    <ligand>
        <name>S-adenosyl-L-methionine</name>
        <dbReference type="ChEBI" id="CHEBI:59789"/>
    </ligand>
</feature>
<dbReference type="KEGG" id="tta:Theth_1709"/>
<dbReference type="InterPro" id="IPR029063">
    <property type="entry name" value="SAM-dependent_MTases_sf"/>
</dbReference>
<dbReference type="AlphaFoldDB" id="F7YVT3"/>
<keyword evidence="2 6" id="KW-0698">rRNA processing</keyword>
<sequence length="225" mass="25507">MILKEILEKTYNLHLSQDTLQTIDKYLRLLLEAPLNLTSIDDYNEAVHKHVADVLLPIKSLTGNLLDVGTGAGIPGLILVIVFPIKATLLDSSKKKIFWLNDTIKKLNLSNINTVATRAEDYAKQAREKFDVVTARAVAEVRILLELCAAFAKVGGLLYFYKGPNWKEEYKACVNIERILNVRLKEVIDYQLATGEKRSLIIFEKVGPTDPKFPRRYNQILKKPL</sequence>
<evidence type="ECO:0000256" key="3">
    <source>
        <dbReference type="ARBA" id="ARBA00022603"/>
    </source>
</evidence>
<dbReference type="STRING" id="688269.Theth_1709"/>
<feature type="binding site" evidence="6">
    <location>
        <position position="136"/>
    </location>
    <ligand>
        <name>S-adenosyl-L-methionine</name>
        <dbReference type="ChEBI" id="CHEBI:59789"/>
    </ligand>
</feature>
<evidence type="ECO:0000256" key="5">
    <source>
        <dbReference type="ARBA" id="ARBA00022691"/>
    </source>
</evidence>
<organism evidence="7 8">
    <name type="scientific">Pseudothermotoga thermarum DSM 5069</name>
    <dbReference type="NCBI Taxonomy" id="688269"/>
    <lineage>
        <taxon>Bacteria</taxon>
        <taxon>Thermotogati</taxon>
        <taxon>Thermotogota</taxon>
        <taxon>Thermotogae</taxon>
        <taxon>Thermotogales</taxon>
        <taxon>Thermotogaceae</taxon>
        <taxon>Pseudothermotoga</taxon>
    </lineage>
</organism>
<comment type="subcellular location">
    <subcellularLocation>
        <location evidence="6">Cytoplasm</location>
    </subcellularLocation>
</comment>
<keyword evidence="8" id="KW-1185">Reference proteome</keyword>
<evidence type="ECO:0000313" key="8">
    <source>
        <dbReference type="Proteomes" id="UP000006804"/>
    </source>
</evidence>
<dbReference type="InterPro" id="IPR003682">
    <property type="entry name" value="rRNA_ssu_MeTfrase_G"/>
</dbReference>
<protein>
    <recommendedName>
        <fullName evidence="6">Ribosomal RNA small subunit methyltransferase G</fullName>
        <ecNumber evidence="6">2.1.1.-</ecNumber>
    </recommendedName>
    <alternativeName>
        <fullName evidence="6">16S rRNA 7-methylguanosine methyltransferase</fullName>
        <shortName evidence="6">16S rRNA m7G methyltransferase</shortName>
    </alternativeName>
</protein>
<keyword evidence="5 6" id="KW-0949">S-adenosyl-L-methionine</keyword>
<evidence type="ECO:0000256" key="1">
    <source>
        <dbReference type="ARBA" id="ARBA00022490"/>
    </source>
</evidence>
<proteinExistence type="inferred from homology"/>
<keyword evidence="3 6" id="KW-0489">Methyltransferase</keyword>
<dbReference type="GO" id="GO:0005829">
    <property type="term" value="C:cytosol"/>
    <property type="evidence" value="ECO:0007669"/>
    <property type="project" value="TreeGrafter"/>
</dbReference>
<evidence type="ECO:0000313" key="7">
    <source>
        <dbReference type="EMBL" id="AEH51754.1"/>
    </source>
</evidence>
<dbReference type="PIRSF" id="PIRSF003078">
    <property type="entry name" value="GidB"/>
    <property type="match status" value="1"/>
</dbReference>
<dbReference type="HAMAP" id="MF_00074">
    <property type="entry name" value="16SrRNA_methyltr_G"/>
    <property type="match status" value="1"/>
</dbReference>
<dbReference type="Gene3D" id="3.40.50.150">
    <property type="entry name" value="Vaccinia Virus protein VP39"/>
    <property type="match status" value="1"/>
</dbReference>
<dbReference type="PATRIC" id="fig|688269.3.peg.1760"/>
<keyword evidence="1 6" id="KW-0963">Cytoplasm</keyword>
<feature type="binding site" evidence="6">
    <location>
        <begin position="91"/>
        <end position="93"/>
    </location>
    <ligand>
        <name>S-adenosyl-L-methionine</name>
        <dbReference type="ChEBI" id="CHEBI:59789"/>
    </ligand>
</feature>
<dbReference type="OrthoDB" id="9808773at2"/>
<dbReference type="PANTHER" id="PTHR31760:SF0">
    <property type="entry name" value="S-ADENOSYL-L-METHIONINE-DEPENDENT METHYLTRANSFERASES SUPERFAMILY PROTEIN"/>
    <property type="match status" value="1"/>
</dbReference>
<dbReference type="Pfam" id="PF02527">
    <property type="entry name" value="GidB"/>
    <property type="match status" value="1"/>
</dbReference>
<evidence type="ECO:0000256" key="6">
    <source>
        <dbReference type="HAMAP-Rule" id="MF_00074"/>
    </source>
</evidence>
<keyword evidence="4 6" id="KW-0808">Transferase</keyword>
<comment type="caution">
    <text evidence="6">Lacks conserved residue(s) required for the propagation of feature annotation.</text>
</comment>
<comment type="function">
    <text evidence="6">Specifically methylates the N7 position of a guanine in 16S rRNA.</text>
</comment>
<name>F7YVT3_9THEM</name>
<feature type="binding site" evidence="6">
    <location>
        <position position="69"/>
    </location>
    <ligand>
        <name>S-adenosyl-L-methionine</name>
        <dbReference type="ChEBI" id="CHEBI:59789"/>
    </ligand>
</feature>
<gene>
    <name evidence="6" type="primary">rsmG</name>
    <name evidence="7" type="ORF">Theth_1709</name>
</gene>
<evidence type="ECO:0000256" key="2">
    <source>
        <dbReference type="ARBA" id="ARBA00022552"/>
    </source>
</evidence>
<dbReference type="GO" id="GO:0070043">
    <property type="term" value="F:rRNA (guanine-N7-)-methyltransferase activity"/>
    <property type="evidence" value="ECO:0007669"/>
    <property type="project" value="UniProtKB-UniRule"/>
</dbReference>
<dbReference type="PANTHER" id="PTHR31760">
    <property type="entry name" value="S-ADENOSYL-L-METHIONINE-DEPENDENT METHYLTRANSFERASES SUPERFAMILY PROTEIN"/>
    <property type="match status" value="1"/>
</dbReference>
<dbReference type="EC" id="2.1.1.-" evidence="6"/>
<comment type="similarity">
    <text evidence="6">Belongs to the methyltransferase superfamily. RNA methyltransferase RsmG family.</text>
</comment>
<dbReference type="CDD" id="cd02440">
    <property type="entry name" value="AdoMet_MTases"/>
    <property type="match status" value="1"/>
</dbReference>
<dbReference type="NCBIfam" id="TIGR00138">
    <property type="entry name" value="rsmG_gidB"/>
    <property type="match status" value="1"/>
</dbReference>
<dbReference type="eggNOG" id="COG0357">
    <property type="taxonomic scope" value="Bacteria"/>
</dbReference>
<accession>F7YVT3</accession>
<dbReference type="SUPFAM" id="SSF53335">
    <property type="entry name" value="S-adenosyl-L-methionine-dependent methyltransferases"/>
    <property type="match status" value="1"/>
</dbReference>
<reference evidence="7 8" key="1">
    <citation type="submission" date="2010-11" db="EMBL/GenBank/DDBJ databases">
        <title>The complete genome of Thermotoga thermarum DSM 5069.</title>
        <authorList>
            <consortium name="US DOE Joint Genome Institute (JGI-PGF)"/>
            <person name="Lucas S."/>
            <person name="Copeland A."/>
            <person name="Lapidus A."/>
            <person name="Bruce D."/>
            <person name="Goodwin L."/>
            <person name="Pitluck S."/>
            <person name="Kyrpides N."/>
            <person name="Mavromatis K."/>
            <person name="Ivanova N."/>
            <person name="Zeytun A."/>
            <person name="Brettin T."/>
            <person name="Detter J.C."/>
            <person name="Tapia R."/>
            <person name="Han C."/>
            <person name="Land M."/>
            <person name="Hauser L."/>
            <person name="Markowitz V."/>
            <person name="Cheng J.-F."/>
            <person name="Hugenholtz P."/>
            <person name="Woyke T."/>
            <person name="Wu D."/>
            <person name="Spring S."/>
            <person name="Schroeder M."/>
            <person name="Brambilla E."/>
            <person name="Klenk H.-P."/>
            <person name="Eisen J.A."/>
        </authorList>
    </citation>
    <scope>NUCLEOTIDE SEQUENCE [LARGE SCALE GENOMIC DNA]</scope>
    <source>
        <strain evidence="7 8">DSM 5069</strain>
    </source>
</reference>